<accession>A0A5M9JDS7</accession>
<dbReference type="Proteomes" id="UP000322873">
    <property type="component" value="Unassembled WGS sequence"/>
</dbReference>
<dbReference type="AlphaFoldDB" id="A0A5M9JDS7"/>
<gene>
    <name evidence="1" type="ORF">EYC84_009665</name>
</gene>
<name>A0A5M9JDS7_MONFR</name>
<evidence type="ECO:0000313" key="2">
    <source>
        <dbReference type="Proteomes" id="UP000322873"/>
    </source>
</evidence>
<proteinExistence type="predicted"/>
<dbReference type="VEuPathDB" id="FungiDB:MFRU_006g03730"/>
<reference evidence="1 2" key="1">
    <citation type="submission" date="2019-06" db="EMBL/GenBank/DDBJ databases">
        <title>Genome Sequence of the Brown Rot Fungal Pathogen Monilinia fructicola.</title>
        <authorList>
            <person name="De Miccolis Angelini R.M."/>
            <person name="Landi L."/>
            <person name="Abate D."/>
            <person name="Pollastro S."/>
            <person name="Romanazzi G."/>
            <person name="Faretra F."/>
        </authorList>
    </citation>
    <scope>NUCLEOTIDE SEQUENCE [LARGE SCALE GENOMIC DNA]</scope>
    <source>
        <strain evidence="1 2">Mfrc123</strain>
    </source>
</reference>
<protein>
    <submittedName>
        <fullName evidence="1">Uncharacterized protein</fullName>
    </submittedName>
</protein>
<organism evidence="1 2">
    <name type="scientific">Monilinia fructicola</name>
    <name type="common">Brown rot fungus</name>
    <name type="synonym">Ciboria fructicola</name>
    <dbReference type="NCBI Taxonomy" id="38448"/>
    <lineage>
        <taxon>Eukaryota</taxon>
        <taxon>Fungi</taxon>
        <taxon>Dikarya</taxon>
        <taxon>Ascomycota</taxon>
        <taxon>Pezizomycotina</taxon>
        <taxon>Leotiomycetes</taxon>
        <taxon>Helotiales</taxon>
        <taxon>Sclerotiniaceae</taxon>
        <taxon>Monilinia</taxon>
    </lineage>
</organism>
<keyword evidence="2" id="KW-1185">Reference proteome</keyword>
<dbReference type="PANTHER" id="PTHR40788:SF2">
    <property type="entry name" value="CLR5 DOMAIN-CONTAINING PROTEIN"/>
    <property type="match status" value="1"/>
</dbReference>
<comment type="caution">
    <text evidence="1">The sequence shown here is derived from an EMBL/GenBank/DDBJ whole genome shotgun (WGS) entry which is preliminary data.</text>
</comment>
<evidence type="ECO:0000313" key="1">
    <source>
        <dbReference type="EMBL" id="KAA8565846.1"/>
    </source>
</evidence>
<sequence length="830" mass="95574">MSDSKPEESSLFDTHEKYLHLKSVSDKKLEYLARKPDDKKKLVDVSAEARERAGAVLRSWKHLGQLRKACQNEANSVWLTAGEETRTQILTRIMPNIPKLRRPDLASVFEYVMLDDLKVHSAVILPKLNDLDSNFRMMLYDNESYGRIVVRNNDSDSREGYKKDGKVCFGGAFNISEGLSIMEAQQGLLEFLIRYCWEVISSMTQSPNSDITPPECNIQVHLIEPKWPEIGMDRDFSNFYGAPQMQMRTDFSKLRNMFHVRHTLAMDHVWLLRINPGYLEKNIEGFTQQNDPDSQNVVRVLSEAFLSLKRWECLRDLAAEAERLQKEYEKTPQYHLQAVFAPPQQYLVAVLKLFKVLIDFGDDMMDSLRFGKEESVALGQFCRCLKATLESDEAEMKEDKQPEMGRLLHNMVSGKRSMHVFDFMDDLEQECIYESSEGKRISVKGRMLSACLAHFLSNLGLIGIATYEVWKDWAEQIGAAPKDEKNMIPKKDLKMEETAVATDRILSVFKDRLCELGSLADNKFSYPIDAKRSEESARSLRNAEQALDEFWQYVDKIMLNNGFSGFLKVSGMDIGFWRTPEWQAPNITTHESRVTMPARVVSANNLSAKPSEIFAKDTPYVILISERAMKVFVEIFRATPSSTDKKKRIHFKEFIDAMGEAGFAAIKHHMSMWHFQPEGVPLWADPALAHGIMVNAPWPDQRISTKYAYQLGQRLHRHYSWTIETFTANCNLNTHWVARFDAVEYLQGESVAATQAQPRVSFSEVVLRNRQVEKFQEQEREYCNERKERHPIWIGDVCCSEMIGFRTAEKGVGQRSEPKKKYPILFGNWA</sequence>
<dbReference type="EMBL" id="VICG01000013">
    <property type="protein sequence ID" value="KAA8565846.1"/>
    <property type="molecule type" value="Genomic_DNA"/>
</dbReference>
<dbReference type="PANTHER" id="PTHR40788">
    <property type="entry name" value="CLR5 DOMAIN-CONTAINING PROTEIN-RELATED"/>
    <property type="match status" value="1"/>
</dbReference>